<proteinExistence type="predicted"/>
<accession>A0A2D4Q633</accession>
<protein>
    <submittedName>
        <fullName evidence="1">Uncharacterized protein</fullName>
    </submittedName>
</protein>
<organism evidence="1">
    <name type="scientific">Micrurus surinamensis</name>
    <name type="common">Surinam coral snake</name>
    <dbReference type="NCBI Taxonomy" id="129470"/>
    <lineage>
        <taxon>Eukaryota</taxon>
        <taxon>Metazoa</taxon>
        <taxon>Chordata</taxon>
        <taxon>Craniata</taxon>
        <taxon>Vertebrata</taxon>
        <taxon>Euteleostomi</taxon>
        <taxon>Lepidosauria</taxon>
        <taxon>Squamata</taxon>
        <taxon>Bifurcata</taxon>
        <taxon>Unidentata</taxon>
        <taxon>Episquamata</taxon>
        <taxon>Toxicofera</taxon>
        <taxon>Serpentes</taxon>
        <taxon>Colubroidea</taxon>
        <taxon>Elapidae</taxon>
        <taxon>Elapinae</taxon>
        <taxon>Micrurus</taxon>
    </lineage>
</organism>
<dbReference type="AlphaFoldDB" id="A0A2D4Q633"/>
<name>A0A2D4Q633_MICSU</name>
<sequence length="117" mass="13412">MTDFLSHGLVKIVVLCGKSPYGLKRSVIYSTDRKFVFGLELPFGEEFGRLKRGGGKRSVTNYSSQNQHWRSSSFFLLPYTSGLVFSINYHSCQLKMHSKFHSSQWYFSFSHSSAIKV</sequence>
<reference evidence="1" key="2">
    <citation type="submission" date="2017-11" db="EMBL/GenBank/DDBJ databases">
        <title>Coralsnake Venomics: Analyses of Venom Gland Transcriptomes and Proteomes of Six Brazilian Taxa.</title>
        <authorList>
            <person name="Aird S.D."/>
            <person name="Jorge da Silva N."/>
            <person name="Qiu L."/>
            <person name="Villar-Briones A."/>
            <person name="Aparecida-Saddi V."/>
            <person name="Campos-Telles M.P."/>
            <person name="Grau M."/>
            <person name="Mikheyev A.S."/>
        </authorList>
    </citation>
    <scope>NUCLEOTIDE SEQUENCE</scope>
    <source>
        <tissue evidence="1">Venom_gland</tissue>
    </source>
</reference>
<reference evidence="1" key="1">
    <citation type="submission" date="2017-07" db="EMBL/GenBank/DDBJ databases">
        <authorList>
            <person name="Mikheyev A."/>
            <person name="Grau M."/>
        </authorList>
    </citation>
    <scope>NUCLEOTIDE SEQUENCE</scope>
    <source>
        <tissue evidence="1">Venom_gland</tissue>
    </source>
</reference>
<dbReference type="EMBL" id="IACN01119901">
    <property type="protein sequence ID" value="LAB65627.1"/>
    <property type="molecule type" value="Transcribed_RNA"/>
</dbReference>
<evidence type="ECO:0000313" key="1">
    <source>
        <dbReference type="EMBL" id="LAB65627.1"/>
    </source>
</evidence>